<proteinExistence type="predicted"/>
<keyword evidence="5" id="KW-1185">Reference proteome</keyword>
<dbReference type="Proteomes" id="UP000256645">
    <property type="component" value="Unassembled WGS sequence"/>
</dbReference>
<dbReference type="EMBL" id="PDLM01000005">
    <property type="protein sequence ID" value="RDW77219.1"/>
    <property type="molecule type" value="Genomic_DNA"/>
</dbReference>
<evidence type="ECO:0000256" key="3">
    <source>
        <dbReference type="SAM" id="MobiDB-lite"/>
    </source>
</evidence>
<dbReference type="GO" id="GO:0006412">
    <property type="term" value="P:translation"/>
    <property type="evidence" value="ECO:0007669"/>
    <property type="project" value="InterPro"/>
</dbReference>
<dbReference type="GO" id="GO:0003735">
    <property type="term" value="F:structural constituent of ribosome"/>
    <property type="evidence" value="ECO:0007669"/>
    <property type="project" value="InterPro"/>
</dbReference>
<gene>
    <name evidence="4" type="ORF">BP6252_05272</name>
</gene>
<evidence type="ECO:0000256" key="2">
    <source>
        <dbReference type="ARBA" id="ARBA00023274"/>
    </source>
</evidence>
<dbReference type="GO" id="GO:0003723">
    <property type="term" value="F:RNA binding"/>
    <property type="evidence" value="ECO:0007669"/>
    <property type="project" value="TreeGrafter"/>
</dbReference>
<evidence type="ECO:0000313" key="5">
    <source>
        <dbReference type="Proteomes" id="UP000256645"/>
    </source>
</evidence>
<sequence>MSMSTSLVLDLSLTPLQRKARAHSGSGTIKVIRCADAAVSEIDPRRRGADDPSTSKSTPAHPADTQLPRSEAVREPDLRTLCADVKARASRVLANTAADNWGEKAKRRKTTGSGRMRYLKGVSRKFKNGFQAGAPTGARGPTKAE</sequence>
<dbReference type="Gene3D" id="2.20.25.30">
    <property type="match status" value="1"/>
</dbReference>
<reference evidence="4 5" key="1">
    <citation type="journal article" date="2018" name="IMA Fungus">
        <title>IMA Genome-F 9: Draft genome sequence of Annulohypoxylon stygium, Aspergillus mulundensis, Berkeleyomyces basicola (syn. Thielaviopsis basicola), Ceratocystis smalleyi, two Cercospora beticola strains, Coleophoma cylindrospora, Fusarium fracticaudum, Phialophora cf. hyalina, and Morchella septimelata.</title>
        <authorList>
            <person name="Wingfield B.D."/>
            <person name="Bills G.F."/>
            <person name="Dong Y."/>
            <person name="Huang W."/>
            <person name="Nel W.J."/>
            <person name="Swalarsk-Parry B.S."/>
            <person name="Vaghefi N."/>
            <person name="Wilken P.M."/>
            <person name="An Z."/>
            <person name="de Beer Z.W."/>
            <person name="De Vos L."/>
            <person name="Chen L."/>
            <person name="Duong T.A."/>
            <person name="Gao Y."/>
            <person name="Hammerbacher A."/>
            <person name="Kikkert J.R."/>
            <person name="Li Y."/>
            <person name="Li H."/>
            <person name="Li K."/>
            <person name="Li Q."/>
            <person name="Liu X."/>
            <person name="Ma X."/>
            <person name="Naidoo K."/>
            <person name="Pethybridge S.J."/>
            <person name="Sun J."/>
            <person name="Steenkamp E.T."/>
            <person name="van der Nest M.A."/>
            <person name="van Wyk S."/>
            <person name="Wingfield M.J."/>
            <person name="Xiong C."/>
            <person name="Yue Q."/>
            <person name="Zhang X."/>
        </authorList>
    </citation>
    <scope>NUCLEOTIDE SEQUENCE [LARGE SCALE GENOMIC DNA]</scope>
    <source>
        <strain evidence="4 5">BP6252</strain>
    </source>
</reference>
<accession>A0A3D8RT54</accession>
<dbReference type="PANTHER" id="PTHR10768:SF0">
    <property type="entry name" value="RIBOSOMAL PROTEIN L37"/>
    <property type="match status" value="1"/>
</dbReference>
<protein>
    <submittedName>
        <fullName evidence="4">Uncharacterized protein</fullName>
    </submittedName>
</protein>
<evidence type="ECO:0000256" key="1">
    <source>
        <dbReference type="ARBA" id="ARBA00022980"/>
    </source>
</evidence>
<dbReference type="STRING" id="1849047.A0A3D8RT54"/>
<dbReference type="PANTHER" id="PTHR10768">
    <property type="entry name" value="60S RIBOSOMAL PROTEIN L37"/>
    <property type="match status" value="1"/>
</dbReference>
<feature type="region of interest" description="Disordered" evidence="3">
    <location>
        <begin position="40"/>
        <end position="75"/>
    </location>
</feature>
<name>A0A3D8RT54_9HELO</name>
<dbReference type="InterPro" id="IPR011331">
    <property type="entry name" value="Ribosomal_eL37/eL43"/>
</dbReference>
<dbReference type="AlphaFoldDB" id="A0A3D8RT54"/>
<organism evidence="4 5">
    <name type="scientific">Coleophoma cylindrospora</name>
    <dbReference type="NCBI Taxonomy" id="1849047"/>
    <lineage>
        <taxon>Eukaryota</taxon>
        <taxon>Fungi</taxon>
        <taxon>Dikarya</taxon>
        <taxon>Ascomycota</taxon>
        <taxon>Pezizomycotina</taxon>
        <taxon>Leotiomycetes</taxon>
        <taxon>Helotiales</taxon>
        <taxon>Dermateaceae</taxon>
        <taxon>Coleophoma</taxon>
    </lineage>
</organism>
<keyword evidence="1" id="KW-0689">Ribosomal protein</keyword>
<dbReference type="GO" id="GO:0022625">
    <property type="term" value="C:cytosolic large ribosomal subunit"/>
    <property type="evidence" value="ECO:0007669"/>
    <property type="project" value="TreeGrafter"/>
</dbReference>
<comment type="caution">
    <text evidence="4">The sequence shown here is derived from an EMBL/GenBank/DDBJ whole genome shotgun (WGS) entry which is preliminary data.</text>
</comment>
<keyword evidence="2" id="KW-0687">Ribonucleoprotein</keyword>
<evidence type="ECO:0000313" key="4">
    <source>
        <dbReference type="EMBL" id="RDW77219.1"/>
    </source>
</evidence>
<dbReference type="OrthoDB" id="10259236at2759"/>